<dbReference type="SUPFAM" id="SSF102645">
    <property type="entry name" value="CoaB-like"/>
    <property type="match status" value="1"/>
</dbReference>
<dbReference type="RefSeq" id="WP_024753405.1">
    <property type="nucleotide sequence ID" value="NZ_CDNC01000034.1"/>
</dbReference>
<reference evidence="8 10" key="3">
    <citation type="submission" date="2019-08" db="EMBL/GenBank/DDBJ databases">
        <authorList>
            <person name="Kuhnert P."/>
        </authorList>
    </citation>
    <scope>NUCLEOTIDE SEQUENCE [LARGE SCALE GENOMIC DNA]</scope>
    <source>
        <strain evidence="8 10">B36.5</strain>
    </source>
</reference>
<comment type="catalytic activity">
    <reaction evidence="3 4">
        <text>(R)-4'-phosphopantothenate + L-cysteine + CTP = N-[(R)-4-phosphopantothenoyl]-L-cysteine + CMP + diphosphate + H(+)</text>
        <dbReference type="Rhea" id="RHEA:19397"/>
        <dbReference type="ChEBI" id="CHEBI:10986"/>
        <dbReference type="ChEBI" id="CHEBI:15378"/>
        <dbReference type="ChEBI" id="CHEBI:33019"/>
        <dbReference type="ChEBI" id="CHEBI:35235"/>
        <dbReference type="ChEBI" id="CHEBI:37563"/>
        <dbReference type="ChEBI" id="CHEBI:59458"/>
        <dbReference type="ChEBI" id="CHEBI:60377"/>
        <dbReference type="EC" id="6.3.2.5"/>
    </reaction>
</comment>
<dbReference type="InterPro" id="IPR005252">
    <property type="entry name" value="CoaBC"/>
</dbReference>
<dbReference type="GO" id="GO:0010181">
    <property type="term" value="F:FMN binding"/>
    <property type="evidence" value="ECO:0007669"/>
    <property type="project" value="UniProtKB-UniRule"/>
</dbReference>
<dbReference type="OrthoDB" id="9802554at2"/>
<dbReference type="GeneID" id="57752870"/>
<keyword evidence="3 4" id="KW-0288">FMN</keyword>
<dbReference type="NCBIfam" id="TIGR00521">
    <property type="entry name" value="coaBC_dfp"/>
    <property type="match status" value="1"/>
</dbReference>
<keyword evidence="9" id="KW-1185">Reference proteome</keyword>
<evidence type="ECO:0000259" key="6">
    <source>
        <dbReference type="Pfam" id="PF04127"/>
    </source>
</evidence>
<dbReference type="Gene3D" id="3.40.50.1950">
    <property type="entry name" value="Flavin prenyltransferase-like"/>
    <property type="match status" value="1"/>
</dbReference>
<comment type="cofactor">
    <cofactor evidence="3">
        <name>FMN</name>
        <dbReference type="ChEBI" id="CHEBI:58210"/>
    </cofactor>
    <text evidence="3">Binds 1 FMN per subunit.</text>
</comment>
<feature type="binding site" evidence="3">
    <location>
        <position position="287"/>
    </location>
    <ligand>
        <name>CTP</name>
        <dbReference type="ChEBI" id="CHEBI:37563"/>
    </ligand>
</feature>
<evidence type="ECO:0000256" key="4">
    <source>
        <dbReference type="RuleBase" id="RU364078"/>
    </source>
</evidence>
<accession>A0A0B7GVH2</accession>
<dbReference type="GO" id="GO:0004632">
    <property type="term" value="F:phosphopantothenate--cysteine ligase activity"/>
    <property type="evidence" value="ECO:0007669"/>
    <property type="project" value="UniProtKB-UniRule"/>
</dbReference>
<comment type="function">
    <text evidence="3">Catalyzes two sequential steps in the biosynthesis of coenzyme A. In the first step cysteine is conjugated to 4'-phosphopantothenate to form 4-phosphopantothenoylcysteine. In the second step the latter compound is decarboxylated to form 4'-phosphopantotheine.</text>
</comment>
<dbReference type="InterPro" id="IPR003382">
    <property type="entry name" value="Flavoprotein"/>
</dbReference>
<name>A0A0B7GVH2_TREPH</name>
<dbReference type="GO" id="GO:0015941">
    <property type="term" value="P:pantothenate catabolic process"/>
    <property type="evidence" value="ECO:0007669"/>
    <property type="project" value="InterPro"/>
</dbReference>
<keyword evidence="3" id="KW-0511">Multifunctional enzyme</keyword>
<comment type="cofactor">
    <cofactor evidence="3">
        <name>Mg(2+)</name>
        <dbReference type="ChEBI" id="CHEBI:18420"/>
    </cofactor>
</comment>
<dbReference type="AlphaFoldDB" id="A0A0B7GVH2"/>
<evidence type="ECO:0000259" key="5">
    <source>
        <dbReference type="Pfam" id="PF02441"/>
    </source>
</evidence>
<feature type="binding site" evidence="3">
    <location>
        <position position="345"/>
    </location>
    <ligand>
        <name>CTP</name>
        <dbReference type="ChEBI" id="CHEBI:37563"/>
    </ligand>
</feature>
<dbReference type="InterPro" id="IPR007085">
    <property type="entry name" value="DNA/pantothenate-metab_flavo_C"/>
</dbReference>
<evidence type="ECO:0000256" key="2">
    <source>
        <dbReference type="ARBA" id="ARBA00023239"/>
    </source>
</evidence>
<feature type="binding site" evidence="3">
    <location>
        <position position="327"/>
    </location>
    <ligand>
        <name>CTP</name>
        <dbReference type="ChEBI" id="CHEBI:37563"/>
    </ligand>
</feature>
<dbReference type="Pfam" id="PF04127">
    <property type="entry name" value="DFP"/>
    <property type="match status" value="1"/>
</dbReference>
<dbReference type="GO" id="GO:0015937">
    <property type="term" value="P:coenzyme A biosynthetic process"/>
    <property type="evidence" value="ECO:0007669"/>
    <property type="project" value="UniProtKB-UniRule"/>
</dbReference>
<reference evidence="7" key="2">
    <citation type="submission" date="2015-01" db="EMBL/GenBank/DDBJ databases">
        <authorList>
            <person name="Xiang T."/>
            <person name="Song Y."/>
            <person name="Huang L."/>
            <person name="Wang B."/>
            <person name="Wu P."/>
        </authorList>
    </citation>
    <scope>NUCLEOTIDE SEQUENCE [LARGE SCALE GENOMIC DNA]</scope>
    <source>
        <strain evidence="7">V1</strain>
    </source>
</reference>
<evidence type="ECO:0000313" key="8">
    <source>
        <dbReference type="EMBL" id="QEJ98004.1"/>
    </source>
</evidence>
<comment type="caution">
    <text evidence="3">Lacks conserved residue(s) required for the propagation of feature annotation.</text>
</comment>
<feature type="domain" description="DNA/pantothenate metabolism flavoprotein C-terminal" evidence="6">
    <location>
        <begin position="185"/>
        <end position="399"/>
    </location>
</feature>
<sequence>MLKGKNIVLGITGGIAAYKSPAIVSKLRKQGANVKVIMTPSATEFITPLTMQTVSNNVVHITLFDQLKNMDVEHVSLAKWADLILVAPASANTIAKFANGICDNLLTTVLLAGRSKIVFAPAMNTFMLNHPATKKNIETLKGFGVVVLKTKTDILACNEYGDGKMLEPEEIVELVDLELTEKDLCGKRFVITSGPTIEAIDPVRYITNHSSGKMGYALAREAKARGAEVVLISGPTAITPPAVDTFIRVQSTAQMFKAVEEHFANCDVLIKAAAPADYAPLNYSENKIKKTDTEGTDSGFHEIKLKKNPDIAKHFGAIKGTRILVGFAAESTDEITYGLRKLREKNMDFIVVNNITKEGAGFKSDTNIVSIIDKNKNIEHFDTMHKVELAKIIISKVKELL</sequence>
<keyword evidence="3 4" id="KW-0285">Flavoprotein</keyword>
<comment type="catalytic activity">
    <reaction evidence="3 4">
        <text>N-[(R)-4-phosphopantothenoyl]-L-cysteine + H(+) = (R)-4'-phosphopantetheine + CO2</text>
        <dbReference type="Rhea" id="RHEA:16793"/>
        <dbReference type="ChEBI" id="CHEBI:15378"/>
        <dbReference type="ChEBI" id="CHEBI:16526"/>
        <dbReference type="ChEBI" id="CHEBI:59458"/>
        <dbReference type="ChEBI" id="CHEBI:61723"/>
        <dbReference type="EC" id="4.1.1.36"/>
    </reaction>
</comment>
<keyword evidence="3" id="KW-0479">Metal-binding</keyword>
<evidence type="ECO:0000256" key="3">
    <source>
        <dbReference type="HAMAP-Rule" id="MF_02225"/>
    </source>
</evidence>
<keyword evidence="1 3" id="KW-0210">Decarboxylase</keyword>
<proteinExistence type="inferred from homology"/>
<dbReference type="GO" id="GO:0046872">
    <property type="term" value="F:metal ion binding"/>
    <property type="evidence" value="ECO:0007669"/>
    <property type="project" value="UniProtKB-KW"/>
</dbReference>
<evidence type="ECO:0000313" key="10">
    <source>
        <dbReference type="Proteomes" id="UP000323594"/>
    </source>
</evidence>
<comment type="pathway">
    <text evidence="3 4">Cofactor biosynthesis; coenzyme A biosynthesis; CoA from (R)-pantothenate: step 3/5.</text>
</comment>
<dbReference type="GO" id="GO:0004633">
    <property type="term" value="F:phosphopantothenoylcysteine decarboxylase activity"/>
    <property type="evidence" value="ECO:0007669"/>
    <property type="project" value="UniProtKB-UniRule"/>
</dbReference>
<dbReference type="EMBL" id="CDNC01000034">
    <property type="protein sequence ID" value="CEM62679.1"/>
    <property type="molecule type" value="Genomic_DNA"/>
</dbReference>
<dbReference type="HAMAP" id="MF_02225">
    <property type="entry name" value="CoaBC"/>
    <property type="match status" value="1"/>
</dbReference>
<dbReference type="Pfam" id="PF02441">
    <property type="entry name" value="Flavoprotein"/>
    <property type="match status" value="1"/>
</dbReference>
<reference evidence="9" key="1">
    <citation type="submission" date="2015-01" db="EMBL/GenBank/DDBJ databases">
        <authorList>
            <person name="Manzoor Shahid"/>
            <person name="Zubair Saima"/>
        </authorList>
    </citation>
    <scope>NUCLEOTIDE SEQUENCE [LARGE SCALE GENOMIC DNA]</scope>
    <source>
        <strain evidence="9">V1</strain>
    </source>
</reference>
<organism evidence="7 9">
    <name type="scientific">Treponema phagedenis</name>
    <dbReference type="NCBI Taxonomy" id="162"/>
    <lineage>
        <taxon>Bacteria</taxon>
        <taxon>Pseudomonadati</taxon>
        <taxon>Spirochaetota</taxon>
        <taxon>Spirochaetia</taxon>
        <taxon>Spirochaetales</taxon>
        <taxon>Treponemataceae</taxon>
        <taxon>Treponema</taxon>
    </lineage>
</organism>
<feature type="active site" description="Proton donor" evidence="3">
    <location>
        <position position="157"/>
    </location>
</feature>
<dbReference type="Proteomes" id="UP000042527">
    <property type="component" value="Unassembled WGS sequence"/>
</dbReference>
<dbReference type="PANTHER" id="PTHR14359">
    <property type="entry name" value="HOMO-OLIGOMERIC FLAVIN CONTAINING CYS DECARBOXYLASE FAMILY"/>
    <property type="match status" value="1"/>
</dbReference>
<comment type="function">
    <text evidence="4">Catalyzes two steps in the biosynthesis of coenzyme A. In the first step cysteine is conjugated to 4'-phosphopantothenate to form 4-phosphopantothenoylcysteine, in the latter compound is decarboxylated to form 4'-phosphopantotheine.</text>
</comment>
<feature type="domain" description="Flavoprotein" evidence="5">
    <location>
        <begin position="5"/>
        <end position="175"/>
    </location>
</feature>
<dbReference type="EC" id="4.1.1.36" evidence="3"/>
<gene>
    <name evidence="3 7" type="primary">coaBC</name>
    <name evidence="8" type="ORF">FUT82_08335</name>
    <name evidence="7" type="ORF">TPHV1_40182</name>
</gene>
<evidence type="ECO:0000256" key="1">
    <source>
        <dbReference type="ARBA" id="ARBA00022793"/>
    </source>
</evidence>
<dbReference type="InterPro" id="IPR035929">
    <property type="entry name" value="CoaB-like_sf"/>
</dbReference>
<comment type="similarity">
    <text evidence="3 4">In the N-terminal section; belongs to the HFCD (homo-oligomeric flavin containing Cys decarboxylase) superfamily.</text>
</comment>
<dbReference type="UniPathway" id="UPA00241">
    <property type="reaction ID" value="UER00353"/>
</dbReference>
<feature type="binding site" evidence="3">
    <location>
        <position position="277"/>
    </location>
    <ligand>
        <name>CTP</name>
        <dbReference type="ChEBI" id="CHEBI:37563"/>
    </ligand>
</feature>
<comment type="similarity">
    <text evidence="3 4">In the C-terminal section; belongs to the PPC synthetase family.</text>
</comment>
<comment type="pathway">
    <text evidence="3 4">Cofactor biosynthesis; coenzyme A biosynthesis; CoA from (R)-pantothenate: step 2/5.</text>
</comment>
<dbReference type="InterPro" id="IPR036551">
    <property type="entry name" value="Flavin_trans-like"/>
</dbReference>
<dbReference type="Gene3D" id="3.40.50.10300">
    <property type="entry name" value="CoaB-like"/>
    <property type="match status" value="1"/>
</dbReference>
<keyword evidence="2 3" id="KW-0456">Lyase</keyword>
<dbReference type="EC" id="6.3.2.5" evidence="3"/>
<dbReference type="EMBL" id="CP042817">
    <property type="protein sequence ID" value="QEJ98004.1"/>
    <property type="molecule type" value="Genomic_DNA"/>
</dbReference>
<keyword evidence="3" id="KW-0460">Magnesium</keyword>
<feature type="region of interest" description="Phosphopantothenoylcysteine decarboxylase" evidence="3">
    <location>
        <begin position="1"/>
        <end position="188"/>
    </location>
</feature>
<feature type="binding site" evidence="3">
    <location>
        <position position="341"/>
    </location>
    <ligand>
        <name>CTP</name>
        <dbReference type="ChEBI" id="CHEBI:37563"/>
    </ligand>
</feature>
<keyword evidence="3 4" id="KW-0436">Ligase</keyword>
<evidence type="ECO:0000313" key="7">
    <source>
        <dbReference type="EMBL" id="CEM62679.1"/>
    </source>
</evidence>
<dbReference type="Proteomes" id="UP000323594">
    <property type="component" value="Chromosome"/>
</dbReference>
<dbReference type="PANTHER" id="PTHR14359:SF6">
    <property type="entry name" value="PHOSPHOPANTOTHENOYLCYSTEINE DECARBOXYLASE"/>
    <property type="match status" value="1"/>
</dbReference>
<protein>
    <recommendedName>
        <fullName evidence="3">Coenzyme A biosynthesis bifunctional protein CoaBC</fullName>
    </recommendedName>
    <alternativeName>
        <fullName evidence="3">DNA/pantothenate metabolism flavoprotein</fullName>
    </alternativeName>
    <alternativeName>
        <fullName evidence="3">Phosphopantothenoylcysteine synthetase/decarboxylase</fullName>
        <shortName evidence="3">PPCS-PPCDC</shortName>
    </alternativeName>
    <domain>
        <recommendedName>
            <fullName evidence="3">Phosphopantothenoylcysteine decarboxylase</fullName>
            <shortName evidence="3">PPC decarboxylase</shortName>
            <shortName evidence="3">PPC-DC</shortName>
            <ecNumber evidence="3">4.1.1.36</ecNumber>
        </recommendedName>
        <alternativeName>
            <fullName evidence="3">CoaC</fullName>
        </alternativeName>
    </domain>
    <domain>
        <recommendedName>
            <fullName evidence="3">Phosphopantothenate--cysteine ligase</fullName>
            <ecNumber evidence="3">6.3.2.5</ecNumber>
        </recommendedName>
        <alternativeName>
            <fullName evidence="3">CoaB</fullName>
        </alternativeName>
        <alternativeName>
            <fullName evidence="3">Phosphopantothenoylcysteine synthetase</fullName>
            <shortName evidence="3">PPC synthetase</shortName>
            <shortName evidence="3">PPC-S</shortName>
        </alternativeName>
    </domain>
</protein>
<evidence type="ECO:0000313" key="9">
    <source>
        <dbReference type="Proteomes" id="UP000042527"/>
    </source>
</evidence>
<dbReference type="GO" id="GO:0071513">
    <property type="term" value="C:phosphopantothenoylcysteine decarboxylase complex"/>
    <property type="evidence" value="ECO:0007669"/>
    <property type="project" value="TreeGrafter"/>
</dbReference>
<feature type="region of interest" description="Phosphopantothenate--cysteine ligase" evidence="3">
    <location>
        <begin position="189"/>
        <end position="401"/>
    </location>
</feature>
<dbReference type="SUPFAM" id="SSF52507">
    <property type="entry name" value="Homo-oligomeric flavin-containing Cys decarboxylases, HFCD"/>
    <property type="match status" value="1"/>
</dbReference>